<protein>
    <submittedName>
        <fullName evidence="1">Uncharacterized protein</fullName>
    </submittedName>
</protein>
<dbReference type="Gramene" id="Kaladp0011s0593.1.v1.1">
    <property type="protein sequence ID" value="Kaladp0011s0593.1.v1.1.CDS.1"/>
    <property type="gene ID" value="Kaladp0011s0593.v1.1"/>
</dbReference>
<proteinExistence type="predicted"/>
<accession>A0A7N0RHD8</accession>
<organism evidence="1 2">
    <name type="scientific">Kalanchoe fedtschenkoi</name>
    <name type="common">Lavender scallops</name>
    <name type="synonym">South American air plant</name>
    <dbReference type="NCBI Taxonomy" id="63787"/>
    <lineage>
        <taxon>Eukaryota</taxon>
        <taxon>Viridiplantae</taxon>
        <taxon>Streptophyta</taxon>
        <taxon>Embryophyta</taxon>
        <taxon>Tracheophyta</taxon>
        <taxon>Spermatophyta</taxon>
        <taxon>Magnoliopsida</taxon>
        <taxon>eudicotyledons</taxon>
        <taxon>Gunneridae</taxon>
        <taxon>Pentapetalae</taxon>
        <taxon>Saxifragales</taxon>
        <taxon>Crassulaceae</taxon>
        <taxon>Kalanchoe</taxon>
    </lineage>
</organism>
<dbReference type="Proteomes" id="UP000594263">
    <property type="component" value="Unplaced"/>
</dbReference>
<evidence type="ECO:0000313" key="2">
    <source>
        <dbReference type="Proteomes" id="UP000594263"/>
    </source>
</evidence>
<sequence>MIVLLFALWLAHYLFWYCNSCTRMVSNLCARLCLIYVLFLHFISPPILRR</sequence>
<reference evidence="1" key="1">
    <citation type="submission" date="2021-01" db="UniProtKB">
        <authorList>
            <consortium name="EnsemblPlants"/>
        </authorList>
    </citation>
    <scope>IDENTIFICATION</scope>
</reference>
<dbReference type="AlphaFoldDB" id="A0A7N0RHD8"/>
<name>A0A7N0RHD8_KALFE</name>
<dbReference type="EnsemblPlants" id="Kaladp0011s0593.1.v1.1">
    <property type="protein sequence ID" value="Kaladp0011s0593.1.v1.1.CDS.1"/>
    <property type="gene ID" value="Kaladp0011s0593.v1.1"/>
</dbReference>
<evidence type="ECO:0000313" key="1">
    <source>
        <dbReference type="EnsemblPlants" id="Kaladp0011s0593.1.v1.1.CDS.1"/>
    </source>
</evidence>
<keyword evidence="2" id="KW-1185">Reference proteome</keyword>